<dbReference type="CDD" id="cd04658">
    <property type="entry name" value="Piwi_piwi-like_Euk"/>
    <property type="match status" value="1"/>
</dbReference>
<evidence type="ECO:0000313" key="5">
    <source>
        <dbReference type="EMBL" id="BAI67939.1"/>
    </source>
</evidence>
<name>D2Z0D9_DUGJA</name>
<dbReference type="Pfam" id="PF02171">
    <property type="entry name" value="Piwi"/>
    <property type="match status" value="1"/>
</dbReference>
<feature type="region of interest" description="Disordered" evidence="2">
    <location>
        <begin position="299"/>
        <end position="334"/>
    </location>
</feature>
<reference evidence="5" key="1">
    <citation type="submission" date="2009-10" db="EMBL/GenBank/DDBJ databases">
        <title>Single-cell gene profiling of planarian stem cells utilizing FACS and its "index sorting" function for stem cell research.</title>
        <authorList>
            <person name="Hayashi T."/>
            <person name="Shibata N."/>
            <person name="Okumura R."/>
            <person name="Kudome T."/>
            <person name="Nishimura O."/>
            <person name="Tarui H."/>
            <person name="Agata K."/>
        </authorList>
    </citation>
    <scope>NUCLEOTIDE SEQUENCE</scope>
    <source>
        <strain evidence="5">GI</strain>
        <tissue evidence="5">Neoblast and other cell</tissue>
    </source>
</reference>
<dbReference type="InterPro" id="IPR036397">
    <property type="entry name" value="RNaseH_sf"/>
</dbReference>
<organism evidence="5">
    <name type="scientific">Dugesia japonica</name>
    <name type="common">Planarian</name>
    <dbReference type="NCBI Taxonomy" id="6161"/>
    <lineage>
        <taxon>Eukaryota</taxon>
        <taxon>Metazoa</taxon>
        <taxon>Spiralia</taxon>
        <taxon>Lophotrochozoa</taxon>
        <taxon>Platyhelminthes</taxon>
        <taxon>Rhabditophora</taxon>
        <taxon>Seriata</taxon>
        <taxon>Tricladida</taxon>
        <taxon>Continenticola</taxon>
        <taxon>Geoplanoidea</taxon>
        <taxon>Dugesiidae</taxon>
        <taxon>Dugesia</taxon>
    </lineage>
</organism>
<gene>
    <name evidence="5" type="primary">DjpiwiB</name>
</gene>
<dbReference type="InterPro" id="IPR003100">
    <property type="entry name" value="PAZ_dom"/>
</dbReference>
<evidence type="ECO:0000256" key="2">
    <source>
        <dbReference type="SAM" id="MobiDB-lite"/>
    </source>
</evidence>
<protein>
    <submittedName>
        <fullName evidence="5">DjPiwiB</fullName>
    </submittedName>
</protein>
<sequence>MAKLETNGSENRGRGNRGGLRRTFRIVEPNLQPAEIIEKTGNIGRTVKLQSNFTKFSVLRSEKFMMYDSVFTQVGIPPKVKLQFIVRVCQENRLPGAFCFDGRRLFTSEKWHGESDIQEFTYDDKKMTLRLVATILPETEEYYQMINVLLNNLQIMMGQERIGKGYFLSPNITKDEVPRNSGPTFFETNSFKVLGGFGTTLQRGTKPTGELTTLLYIERINRVLNDNSVMKAYNRRSIDQLIGRDIITKYNNKTYRISEIKEMSVDEKFEMSGRTLSYAEYFKDRYNIRLSQGDQPFVLTRVKKPMRRERRKPGEEDKEKDKEKEKEKEAPQDKDMTLNIPGELCFLCGFSDQEKSNMDLQKSLGSVLKREPRERLDDIPAFCNWIKSSDNANGMCNKWQLKIENKPLEIEGRELPPCDVISGNNKINEKIPDDWKFGRVQFDIKRDRKHEIDVVIVDRNDFQYKNFMSDVEQELRNMRIDARVGKVNTCGPNDVERCLNDAARSGSGCAKMALVFVPDDRVYAKVKSFTMSTGLLTQCVTTRNGTNRNDKRRKVVSNKTVMQIFAKFGYDPWTVEIKLRPTMIVGMDTYHNKSSKKSIQASVFSINSTFTQYMSFVNQPKGRQEFHETLGKNFNLALEDFKKRYDILPQRILVFRDGVGDNQLQFTKNFEVDAMKPLIENIYKSNGFPVPQIIYVIVKKRVGTKLFNRGNNPNPGTVVDKEIVKPNFYEFFLVSQRTTKGTATPTNYNVLEDTRLLTKKGTMDPMAPNELQKITYALTHLYFNWMGTIRVPVPVHYAHRLAELVGKVHKGNSPAVINERIRNRLFYL</sequence>
<accession>D2Z0D9</accession>
<dbReference type="Pfam" id="PF02170">
    <property type="entry name" value="PAZ"/>
    <property type="match status" value="1"/>
</dbReference>
<evidence type="ECO:0000259" key="4">
    <source>
        <dbReference type="PROSITE" id="PS50822"/>
    </source>
</evidence>
<dbReference type="PROSITE" id="PS50821">
    <property type="entry name" value="PAZ"/>
    <property type="match status" value="1"/>
</dbReference>
<feature type="compositionally biased region" description="Basic and acidic residues" evidence="2">
    <location>
        <begin position="312"/>
        <end position="334"/>
    </location>
</feature>
<dbReference type="SUPFAM" id="SSF101690">
    <property type="entry name" value="PAZ domain"/>
    <property type="match status" value="1"/>
</dbReference>
<feature type="domain" description="Piwi" evidence="4">
    <location>
        <begin position="511"/>
        <end position="810"/>
    </location>
</feature>
<feature type="compositionally biased region" description="Basic residues" evidence="2">
    <location>
        <begin position="301"/>
        <end position="311"/>
    </location>
</feature>
<dbReference type="PANTHER" id="PTHR22891">
    <property type="entry name" value="EUKARYOTIC TRANSLATION INITIATION FACTOR 2C"/>
    <property type="match status" value="1"/>
</dbReference>
<dbReference type="PROSITE" id="PS50822">
    <property type="entry name" value="PIWI"/>
    <property type="match status" value="1"/>
</dbReference>
<dbReference type="InterPro" id="IPR012337">
    <property type="entry name" value="RNaseH-like_sf"/>
</dbReference>
<dbReference type="Gene3D" id="2.170.260.10">
    <property type="entry name" value="paz domain"/>
    <property type="match status" value="1"/>
</dbReference>
<comment type="similarity">
    <text evidence="1">Belongs to the argonaute family.</text>
</comment>
<dbReference type="SMART" id="SM00949">
    <property type="entry name" value="PAZ"/>
    <property type="match status" value="1"/>
</dbReference>
<dbReference type="SMART" id="SM00950">
    <property type="entry name" value="Piwi"/>
    <property type="match status" value="1"/>
</dbReference>
<dbReference type="SUPFAM" id="SSF53098">
    <property type="entry name" value="Ribonuclease H-like"/>
    <property type="match status" value="1"/>
</dbReference>
<dbReference type="Gene3D" id="3.30.420.10">
    <property type="entry name" value="Ribonuclease H-like superfamily/Ribonuclease H"/>
    <property type="match status" value="1"/>
</dbReference>
<dbReference type="InterPro" id="IPR003165">
    <property type="entry name" value="Piwi"/>
</dbReference>
<dbReference type="Gene3D" id="3.40.50.2300">
    <property type="match status" value="1"/>
</dbReference>
<dbReference type="InterPro" id="IPR036085">
    <property type="entry name" value="PAZ_dom_sf"/>
</dbReference>
<dbReference type="GO" id="GO:0003723">
    <property type="term" value="F:RNA binding"/>
    <property type="evidence" value="ECO:0007669"/>
    <property type="project" value="InterPro"/>
</dbReference>
<evidence type="ECO:0000259" key="3">
    <source>
        <dbReference type="PROSITE" id="PS50821"/>
    </source>
</evidence>
<dbReference type="AlphaFoldDB" id="D2Z0D9"/>
<proteinExistence type="evidence at transcript level"/>
<feature type="domain" description="PAZ" evidence="3">
    <location>
        <begin position="219"/>
        <end position="349"/>
    </location>
</feature>
<evidence type="ECO:0000256" key="1">
    <source>
        <dbReference type="RuleBase" id="RU361178"/>
    </source>
</evidence>
<dbReference type="EMBL" id="AB530672">
    <property type="protein sequence ID" value="BAI67939.1"/>
    <property type="molecule type" value="mRNA"/>
</dbReference>